<dbReference type="EMBL" id="HBIN01005639">
    <property type="protein sequence ID" value="CAE0433767.1"/>
    <property type="molecule type" value="Transcribed_RNA"/>
</dbReference>
<organism evidence="1">
    <name type="scientific">Aplanochytrium stocchinoi</name>
    <dbReference type="NCBI Taxonomy" id="215587"/>
    <lineage>
        <taxon>Eukaryota</taxon>
        <taxon>Sar</taxon>
        <taxon>Stramenopiles</taxon>
        <taxon>Bigyra</taxon>
        <taxon>Labyrinthulomycetes</taxon>
        <taxon>Thraustochytrida</taxon>
        <taxon>Thraustochytriidae</taxon>
        <taxon>Aplanochytrium</taxon>
    </lineage>
</organism>
<accession>A0A7S3PBL8</accession>
<proteinExistence type="predicted"/>
<sequence length="180" mass="20644">MLEDAKRLKTLNEIRNLGFELSPEIIEDLKPFADRVTNLRAVSDPNQLSHLVEDLSIFLLNYDLKSVAQVLRHLLKEEFDPDFVQRNPEFFYLTCGVWLVLASVLPETDPIWVPSILDSASKERRAAHIGAFYGQVLNAGMYVYITFSQPVQNNPGHDDLVHILRILYTHIDRIVSIIKT</sequence>
<name>A0A7S3PBL8_9STRA</name>
<evidence type="ECO:0000313" key="1">
    <source>
        <dbReference type="EMBL" id="CAE0433767.1"/>
    </source>
</evidence>
<dbReference type="AlphaFoldDB" id="A0A7S3PBL8"/>
<reference evidence="1" key="1">
    <citation type="submission" date="2021-01" db="EMBL/GenBank/DDBJ databases">
        <authorList>
            <person name="Corre E."/>
            <person name="Pelletier E."/>
            <person name="Niang G."/>
            <person name="Scheremetjew M."/>
            <person name="Finn R."/>
            <person name="Kale V."/>
            <person name="Holt S."/>
            <person name="Cochrane G."/>
            <person name="Meng A."/>
            <person name="Brown T."/>
            <person name="Cohen L."/>
        </authorList>
    </citation>
    <scope>NUCLEOTIDE SEQUENCE</scope>
    <source>
        <strain evidence="1">GSBS06</strain>
    </source>
</reference>
<gene>
    <name evidence="1" type="ORF">ASTO00021_LOCUS4084</name>
</gene>
<protein>
    <submittedName>
        <fullName evidence="1">Uncharacterized protein</fullName>
    </submittedName>
</protein>